<dbReference type="GO" id="GO:0016020">
    <property type="term" value="C:membrane"/>
    <property type="evidence" value="ECO:0007669"/>
    <property type="project" value="InterPro"/>
</dbReference>
<sequence length="134" mass="15206">PGRITEEEEIQIGRVRWFIYLEFIWRFGIVATFFVLTGYIVFKLADALSLMYITNATATIEKQGNHTSREDILQYMEVYIAFGGVQAVSILVGLTALSLGCIWTSSALHNKMLYSVLRAPMRFFDSTPTGRILN</sequence>
<keyword evidence="2" id="KW-0813">Transport</keyword>
<gene>
    <name evidence="11" type="ORF">BIW11_12833</name>
</gene>
<dbReference type="InterPro" id="IPR011527">
    <property type="entry name" value="ABC1_TM_dom"/>
</dbReference>
<keyword evidence="3 9" id="KW-0812">Transmembrane</keyword>
<dbReference type="InterPro" id="IPR050173">
    <property type="entry name" value="ABC_transporter_C-like"/>
</dbReference>
<evidence type="ECO:0000256" key="9">
    <source>
        <dbReference type="SAM" id="Phobius"/>
    </source>
</evidence>
<dbReference type="InterPro" id="IPR036640">
    <property type="entry name" value="ABC1_TM_sf"/>
</dbReference>
<dbReference type="STRING" id="418985.A0A1V9X5L4"/>
<evidence type="ECO:0000256" key="3">
    <source>
        <dbReference type="ARBA" id="ARBA00022692"/>
    </source>
</evidence>
<feature type="transmembrane region" description="Helical" evidence="9">
    <location>
        <begin position="78"/>
        <end position="103"/>
    </location>
</feature>
<dbReference type="Pfam" id="PF00664">
    <property type="entry name" value="ABC_membrane"/>
    <property type="match status" value="1"/>
</dbReference>
<feature type="non-terminal residue" evidence="11">
    <location>
        <position position="134"/>
    </location>
</feature>
<protein>
    <submittedName>
        <fullName evidence="11">Multidrug resistance-associated protein 1-like</fullName>
    </submittedName>
</protein>
<comment type="caution">
    <text evidence="11">The sequence shown here is derived from an EMBL/GenBank/DDBJ whole genome shotgun (WGS) entry which is preliminary data.</text>
</comment>
<dbReference type="EMBL" id="MNPL01024349">
    <property type="protein sequence ID" value="OQR68562.1"/>
    <property type="molecule type" value="Genomic_DNA"/>
</dbReference>
<keyword evidence="6" id="KW-0067">ATP-binding</keyword>
<feature type="domain" description="ABC transmembrane type-1" evidence="10">
    <location>
        <begin position="78"/>
        <end position="134"/>
    </location>
</feature>
<dbReference type="OrthoDB" id="6508552at2759"/>
<dbReference type="AlphaFoldDB" id="A0A1V9X5L4"/>
<dbReference type="PANTHER" id="PTHR24223">
    <property type="entry name" value="ATP-BINDING CASSETTE SUB-FAMILY C"/>
    <property type="match status" value="1"/>
</dbReference>
<keyword evidence="5" id="KW-0547">Nucleotide-binding</keyword>
<dbReference type="Gene3D" id="1.20.1560.10">
    <property type="entry name" value="ABC transporter type 1, transmembrane domain"/>
    <property type="match status" value="1"/>
</dbReference>
<dbReference type="SUPFAM" id="SSF90123">
    <property type="entry name" value="ABC transporter transmembrane region"/>
    <property type="match status" value="1"/>
</dbReference>
<evidence type="ECO:0000256" key="2">
    <source>
        <dbReference type="ARBA" id="ARBA00022448"/>
    </source>
</evidence>
<dbReference type="Proteomes" id="UP000192247">
    <property type="component" value="Unassembled WGS sequence"/>
</dbReference>
<evidence type="ECO:0000256" key="4">
    <source>
        <dbReference type="ARBA" id="ARBA00022737"/>
    </source>
</evidence>
<dbReference type="GO" id="GO:0005524">
    <property type="term" value="F:ATP binding"/>
    <property type="evidence" value="ECO:0007669"/>
    <property type="project" value="UniProtKB-KW"/>
</dbReference>
<keyword evidence="4" id="KW-0677">Repeat</keyword>
<dbReference type="GO" id="GO:0012505">
    <property type="term" value="C:endomembrane system"/>
    <property type="evidence" value="ECO:0007669"/>
    <property type="project" value="UniProtKB-SubCell"/>
</dbReference>
<evidence type="ECO:0000259" key="10">
    <source>
        <dbReference type="PROSITE" id="PS50929"/>
    </source>
</evidence>
<keyword evidence="12" id="KW-1185">Reference proteome</keyword>
<evidence type="ECO:0000256" key="7">
    <source>
        <dbReference type="ARBA" id="ARBA00022989"/>
    </source>
</evidence>
<comment type="subcellular location">
    <subcellularLocation>
        <location evidence="1">Endomembrane system</location>
        <topology evidence="1">Multi-pass membrane protein</topology>
    </subcellularLocation>
</comment>
<dbReference type="PANTHER" id="PTHR24223:SF443">
    <property type="entry name" value="MULTIDRUG-RESISTANCE LIKE PROTEIN 1, ISOFORM I"/>
    <property type="match status" value="1"/>
</dbReference>
<evidence type="ECO:0000256" key="1">
    <source>
        <dbReference type="ARBA" id="ARBA00004127"/>
    </source>
</evidence>
<reference evidence="11 12" key="1">
    <citation type="journal article" date="2017" name="Gigascience">
        <title>Draft genome of the honey bee ectoparasitic mite, Tropilaelaps mercedesae, is shaped by the parasitic life history.</title>
        <authorList>
            <person name="Dong X."/>
            <person name="Armstrong S.D."/>
            <person name="Xia D."/>
            <person name="Makepeace B.L."/>
            <person name="Darby A.C."/>
            <person name="Kadowaki T."/>
        </authorList>
    </citation>
    <scope>NUCLEOTIDE SEQUENCE [LARGE SCALE GENOMIC DNA]</scope>
    <source>
        <strain evidence="11">Wuxi-XJTLU</strain>
    </source>
</reference>
<evidence type="ECO:0000313" key="11">
    <source>
        <dbReference type="EMBL" id="OQR68562.1"/>
    </source>
</evidence>
<dbReference type="GO" id="GO:0140359">
    <property type="term" value="F:ABC-type transporter activity"/>
    <property type="evidence" value="ECO:0007669"/>
    <property type="project" value="InterPro"/>
</dbReference>
<evidence type="ECO:0000313" key="12">
    <source>
        <dbReference type="Proteomes" id="UP000192247"/>
    </source>
</evidence>
<evidence type="ECO:0000256" key="6">
    <source>
        <dbReference type="ARBA" id="ARBA00022840"/>
    </source>
</evidence>
<dbReference type="PROSITE" id="PS50929">
    <property type="entry name" value="ABC_TM1F"/>
    <property type="match status" value="1"/>
</dbReference>
<accession>A0A1V9X5L4</accession>
<keyword evidence="8 9" id="KW-0472">Membrane</keyword>
<proteinExistence type="predicted"/>
<evidence type="ECO:0000256" key="8">
    <source>
        <dbReference type="ARBA" id="ARBA00023136"/>
    </source>
</evidence>
<organism evidence="11 12">
    <name type="scientific">Tropilaelaps mercedesae</name>
    <dbReference type="NCBI Taxonomy" id="418985"/>
    <lineage>
        <taxon>Eukaryota</taxon>
        <taxon>Metazoa</taxon>
        <taxon>Ecdysozoa</taxon>
        <taxon>Arthropoda</taxon>
        <taxon>Chelicerata</taxon>
        <taxon>Arachnida</taxon>
        <taxon>Acari</taxon>
        <taxon>Parasitiformes</taxon>
        <taxon>Mesostigmata</taxon>
        <taxon>Gamasina</taxon>
        <taxon>Dermanyssoidea</taxon>
        <taxon>Laelapidae</taxon>
        <taxon>Tropilaelaps</taxon>
    </lineage>
</organism>
<feature type="transmembrane region" description="Helical" evidence="9">
    <location>
        <begin position="23"/>
        <end position="42"/>
    </location>
</feature>
<feature type="non-terminal residue" evidence="11">
    <location>
        <position position="1"/>
    </location>
</feature>
<evidence type="ECO:0000256" key="5">
    <source>
        <dbReference type="ARBA" id="ARBA00022741"/>
    </source>
</evidence>
<name>A0A1V9X5L4_9ACAR</name>
<keyword evidence="7 9" id="KW-1133">Transmembrane helix</keyword>
<dbReference type="InParanoid" id="A0A1V9X5L4"/>